<dbReference type="PANTHER" id="PTHR15970">
    <property type="entry name" value="ELL-ASSOCIATED FACTOR EAF"/>
    <property type="match status" value="1"/>
</dbReference>
<dbReference type="KEGG" id="dpo:6898111"/>
<feature type="compositionally biased region" description="Low complexity" evidence="10">
    <location>
        <begin position="260"/>
        <end position="269"/>
    </location>
</feature>
<evidence type="ECO:0000256" key="7">
    <source>
        <dbReference type="ARBA" id="ARBA00023163"/>
    </source>
</evidence>
<dbReference type="GO" id="GO:0032783">
    <property type="term" value="C:super elongation complex"/>
    <property type="evidence" value="ECO:0007669"/>
    <property type="project" value="InterPro"/>
</dbReference>
<dbReference type="InterPro" id="IPR019194">
    <property type="entry name" value="Tscrpt_elong_fac_Eaf_N"/>
</dbReference>
<evidence type="ECO:0000256" key="6">
    <source>
        <dbReference type="ARBA" id="ARBA00023159"/>
    </source>
</evidence>
<feature type="domain" description="Transcription elongation factor Eaf N-terminal" evidence="11">
    <location>
        <begin position="22"/>
        <end position="121"/>
    </location>
</feature>
<reference evidence="15" key="2">
    <citation type="submission" date="2025-04" db="UniProtKB">
        <authorList>
            <consortium name="RefSeq"/>
        </authorList>
    </citation>
    <scope>IDENTIFICATION</scope>
    <source>
        <strain evidence="15">MV-25-SWS-2005</strain>
        <strain evidence="12">MV2-25</strain>
        <tissue evidence="15">Whole body</tissue>
    </source>
</reference>
<feature type="compositionally biased region" description="Basic residues" evidence="10">
    <location>
        <begin position="283"/>
        <end position="295"/>
    </location>
</feature>
<feature type="compositionally biased region" description="Low complexity" evidence="10">
    <location>
        <begin position="329"/>
        <end position="370"/>
    </location>
</feature>
<evidence type="ECO:0000256" key="5">
    <source>
        <dbReference type="ARBA" id="ARBA00023015"/>
    </source>
</evidence>
<dbReference type="PANTHER" id="PTHR15970:SF2">
    <property type="entry name" value="ELL-ASSOCIATED FACTOR EAF"/>
    <property type="match status" value="1"/>
</dbReference>
<keyword evidence="4" id="KW-0597">Phosphoprotein</keyword>
<evidence type="ECO:0000313" key="12">
    <source>
        <dbReference type="Proteomes" id="UP000001819"/>
    </source>
</evidence>
<feature type="region of interest" description="Disordered" evidence="10">
    <location>
        <begin position="165"/>
        <end position="241"/>
    </location>
</feature>
<feature type="compositionally biased region" description="Acidic residues" evidence="10">
    <location>
        <begin position="421"/>
        <end position="436"/>
    </location>
</feature>
<dbReference type="RefSeq" id="XP_015039120.2">
    <property type="nucleotide sequence ID" value="XM_015183634.2"/>
</dbReference>
<dbReference type="InterPro" id="IPR027093">
    <property type="entry name" value="EAF_fam"/>
</dbReference>
<keyword evidence="12" id="KW-1185">Reference proteome</keyword>
<evidence type="ECO:0000256" key="3">
    <source>
        <dbReference type="ARBA" id="ARBA00021452"/>
    </source>
</evidence>
<evidence type="ECO:0000313" key="15">
    <source>
        <dbReference type="RefSeq" id="XP_015039121.2"/>
    </source>
</evidence>
<keyword evidence="5" id="KW-0805">Transcription regulation</keyword>
<evidence type="ECO:0000256" key="2">
    <source>
        <dbReference type="ARBA" id="ARBA00007798"/>
    </source>
</evidence>
<sequence length="548" mass="60579">MMMTKQKNTLAERLNIGDEVRELKLGSTFNPKNTSTAFHTIKYDFKPASVDTSRMATVDVGSNNQVTVIVPNSESSGVPHTVYKGNQREYAKECLMIYDKETGAITIEKLNHNIQVKKTRTEVTNKPVQLPAQSVPMNMGHQGQVLGTNGSVPPPMAQLAQGPLSGPGGKLENSTMRVSSKTKVSTGSRRNNIIDFKPRNSPMQQSSPSRPVVTHRSPQSAPAWDANNAQQTLPSIPMITDDDDFGLRAALHNGGQANISGSSTGSSSGQPDLYGSSSSSHMGKQRQAHGKRQQIHQRSSPPVQQQPHYQQQQQPNYGRAYNGASNYAQPHPQQQRHSPHQQPHQQQHQRHSPQQQQQRHSPQQLQQQRPTSYGHSNNMPMDLDSSREHDLASQSVAQAAAVLEQQIGGALSASSSSSESDSSDSDSGSDSDDSTEDDRSMKEQQEQQQQQQLQHQQLQLQHQQIQQPAPHHQRHQQQQSQQHMNQLPNLGLGSISPSYNNHHNHQQPQPQPQPQQQQMSGVYASNGFPNDLLQNDLQLSSNSSDDDD</sequence>
<keyword evidence="8" id="KW-0539">Nucleus</keyword>
<reference evidence="12" key="1">
    <citation type="submission" date="2024-06" db="UniProtKB">
        <authorList>
            <consortium name="RefSeq"/>
        </authorList>
    </citation>
    <scope>NUCLEOTIDE SEQUENCE [LARGE SCALE GENOMIC DNA]</scope>
    <source>
        <strain evidence="13 14">MV-25-SWS-2005</strain>
        <strain evidence="12">MV2-25</strain>
        <tissue evidence="13 14">Whole body</tissue>
    </source>
</reference>
<dbReference type="RefSeq" id="XP_015039121.2">
    <property type="nucleotide sequence ID" value="XM_015183635.2"/>
</dbReference>
<evidence type="ECO:0000259" key="11">
    <source>
        <dbReference type="Pfam" id="PF09816"/>
    </source>
</evidence>
<evidence type="ECO:0000256" key="4">
    <source>
        <dbReference type="ARBA" id="ARBA00022553"/>
    </source>
</evidence>
<dbReference type="GO" id="GO:0006368">
    <property type="term" value="P:transcription elongation by RNA polymerase II"/>
    <property type="evidence" value="ECO:0007669"/>
    <property type="project" value="InterPro"/>
</dbReference>
<accession>A0A6I8VDN8</accession>
<feature type="compositionally biased region" description="Low complexity" evidence="10">
    <location>
        <begin position="446"/>
        <end position="488"/>
    </location>
</feature>
<comment type="similarity">
    <text evidence="2">Belongs to the EAF family.</text>
</comment>
<feature type="compositionally biased region" description="Low complexity" evidence="10">
    <location>
        <begin position="392"/>
        <end position="403"/>
    </location>
</feature>
<feature type="compositionally biased region" description="Low complexity" evidence="10">
    <location>
        <begin position="530"/>
        <end position="548"/>
    </location>
</feature>
<organism evidence="12 15">
    <name type="scientific">Drosophila pseudoobscura pseudoobscura</name>
    <name type="common">Fruit fly</name>
    <dbReference type="NCBI Taxonomy" id="46245"/>
    <lineage>
        <taxon>Eukaryota</taxon>
        <taxon>Metazoa</taxon>
        <taxon>Ecdysozoa</taxon>
        <taxon>Arthropoda</taxon>
        <taxon>Hexapoda</taxon>
        <taxon>Insecta</taxon>
        <taxon>Pterygota</taxon>
        <taxon>Neoptera</taxon>
        <taxon>Endopterygota</taxon>
        <taxon>Diptera</taxon>
        <taxon>Brachycera</taxon>
        <taxon>Muscomorpha</taxon>
        <taxon>Ephydroidea</taxon>
        <taxon>Drosophilidae</taxon>
        <taxon>Drosophila</taxon>
        <taxon>Sophophora</taxon>
    </lineage>
</organism>
<proteinExistence type="inferred from homology"/>
<keyword evidence="6" id="KW-0010">Activator</keyword>
<evidence type="ECO:0000313" key="13">
    <source>
        <dbReference type="RefSeq" id="XP_002138191.3"/>
    </source>
</evidence>
<dbReference type="Pfam" id="PF09816">
    <property type="entry name" value="EAF"/>
    <property type="match status" value="1"/>
</dbReference>
<evidence type="ECO:0000256" key="10">
    <source>
        <dbReference type="SAM" id="MobiDB-lite"/>
    </source>
</evidence>
<dbReference type="Proteomes" id="UP000001819">
    <property type="component" value="Chromosome 3"/>
</dbReference>
<comment type="subcellular location">
    <subcellularLocation>
        <location evidence="1">Nucleus</location>
    </subcellularLocation>
</comment>
<protein>
    <recommendedName>
        <fullName evidence="3">Ell-associated factor Eaf</fullName>
    </recommendedName>
</protein>
<dbReference type="GO" id="GO:0003711">
    <property type="term" value="F:transcription elongation factor activity"/>
    <property type="evidence" value="ECO:0007669"/>
    <property type="project" value="TreeGrafter"/>
</dbReference>
<keyword evidence="7" id="KW-0804">Transcription</keyword>
<feature type="compositionally biased region" description="Polar residues" evidence="10">
    <location>
        <begin position="172"/>
        <end position="191"/>
    </location>
</feature>
<dbReference type="AlphaFoldDB" id="A0A6I8VDN8"/>
<evidence type="ECO:0000256" key="9">
    <source>
        <dbReference type="ARBA" id="ARBA00025617"/>
    </source>
</evidence>
<evidence type="ECO:0000256" key="8">
    <source>
        <dbReference type="ARBA" id="ARBA00023242"/>
    </source>
</evidence>
<feature type="region of interest" description="Disordered" evidence="10">
    <location>
        <begin position="256"/>
        <end position="548"/>
    </location>
</feature>
<name>A0A6I8VDN8_DROPS</name>
<evidence type="ECO:0000256" key="1">
    <source>
        <dbReference type="ARBA" id="ARBA00004123"/>
    </source>
</evidence>
<evidence type="ECO:0000313" key="14">
    <source>
        <dbReference type="RefSeq" id="XP_015039120.2"/>
    </source>
</evidence>
<gene>
    <name evidence="13 14 15" type="primary">Eaf</name>
</gene>
<dbReference type="RefSeq" id="XP_002138191.3">
    <property type="nucleotide sequence ID" value="XM_002138155.3"/>
</dbReference>
<comment type="function">
    <text evidence="9">Promotes transcriptional elongation by Su(Tpl)/ELL. Essential for development.</text>
</comment>
<feature type="compositionally biased region" description="Low complexity" evidence="10">
    <location>
        <begin position="301"/>
        <end position="315"/>
    </location>
</feature>